<dbReference type="EMBL" id="SNRW01045633">
    <property type="protein sequence ID" value="KAA6320175.1"/>
    <property type="molecule type" value="Genomic_DNA"/>
</dbReference>
<name>A0A5J4QF15_9EUKA</name>
<comment type="caution">
    <text evidence="1">The sequence shown here is derived from an EMBL/GenBank/DDBJ whole genome shotgun (WGS) entry which is preliminary data.</text>
</comment>
<organism evidence="1 2">
    <name type="scientific">Streblomastix strix</name>
    <dbReference type="NCBI Taxonomy" id="222440"/>
    <lineage>
        <taxon>Eukaryota</taxon>
        <taxon>Metamonada</taxon>
        <taxon>Preaxostyla</taxon>
        <taxon>Oxymonadida</taxon>
        <taxon>Streblomastigidae</taxon>
        <taxon>Streblomastix</taxon>
    </lineage>
</organism>
<proteinExistence type="predicted"/>
<dbReference type="AlphaFoldDB" id="A0A5J4QF15"/>
<sequence>MNSTPFSNATASIVPPLRDSQVVQLKRFAMALVARRLHYEQPFTTHIPLHRLIGYTFARYAAIKQVNREKRIRIREELYMKKKKDVILEQGNNELNININNQIQQQYILTQFLNPSIENSIKLLAIAGGASPGFRQLISAEDSLLLAQEPLHIFMSFAQLHSGRLWLRNGE</sequence>
<reference evidence="1 2" key="1">
    <citation type="submission" date="2019-03" db="EMBL/GenBank/DDBJ databases">
        <title>Single cell metagenomics reveals metabolic interactions within the superorganism composed of flagellate Streblomastix strix and complex community of Bacteroidetes bacteria on its surface.</title>
        <authorList>
            <person name="Treitli S.C."/>
            <person name="Kolisko M."/>
            <person name="Husnik F."/>
            <person name="Keeling P."/>
            <person name="Hampl V."/>
        </authorList>
    </citation>
    <scope>NUCLEOTIDE SEQUENCE [LARGE SCALE GENOMIC DNA]</scope>
    <source>
        <strain evidence="1">ST1C</strain>
    </source>
</reference>
<accession>A0A5J4QF15</accession>
<gene>
    <name evidence="1" type="ORF">EZS28_054720</name>
</gene>
<evidence type="ECO:0000313" key="1">
    <source>
        <dbReference type="EMBL" id="KAA6320175.1"/>
    </source>
</evidence>
<evidence type="ECO:0000313" key="2">
    <source>
        <dbReference type="Proteomes" id="UP000324800"/>
    </source>
</evidence>
<dbReference type="Proteomes" id="UP000324800">
    <property type="component" value="Unassembled WGS sequence"/>
</dbReference>
<feature type="non-terminal residue" evidence="1">
    <location>
        <position position="171"/>
    </location>
</feature>
<protein>
    <submittedName>
        <fullName evidence="1">Uncharacterized protein</fullName>
    </submittedName>
</protein>